<dbReference type="PANTHER" id="PTHR43713:SF3">
    <property type="entry name" value="GLUTAMATE-1-SEMIALDEHYDE 2,1-AMINOMUTASE 1, CHLOROPLASTIC-RELATED"/>
    <property type="match status" value="1"/>
</dbReference>
<protein>
    <recommendedName>
        <fullName evidence="8">Glutamate-1-semialdehyde 2,1-aminomutase</fullName>
        <shortName evidence="8">GSA</shortName>
        <ecNumber evidence="8">5.4.3.8</ecNumber>
    </recommendedName>
    <alternativeName>
        <fullName evidence="8">Glutamate-1-semialdehyde aminotransferase</fullName>
        <shortName evidence="8">GSA-AT</shortName>
    </alternativeName>
</protein>
<dbReference type="Gene3D" id="3.90.1150.10">
    <property type="entry name" value="Aspartate Aminotransferase, domain 1"/>
    <property type="match status" value="1"/>
</dbReference>
<dbReference type="InterPro" id="IPR015421">
    <property type="entry name" value="PyrdxlP-dep_Trfase_major"/>
</dbReference>
<keyword evidence="7 8" id="KW-0627">Porphyrin biosynthesis</keyword>
<evidence type="ECO:0000256" key="2">
    <source>
        <dbReference type="ARBA" id="ARBA00001933"/>
    </source>
</evidence>
<reference evidence="9 10" key="1">
    <citation type="submission" date="2020-02" db="EMBL/GenBank/DDBJ databases">
        <authorList>
            <person name="Kim Y.B."/>
            <person name="Roh S.W."/>
        </authorList>
    </citation>
    <scope>NUCLEOTIDE SEQUENCE [LARGE SCALE GENOMIC DNA]</scope>
    <source>
        <strain evidence="9 10">DSM 103574</strain>
    </source>
</reference>
<dbReference type="KEGG" id="abut:Ami103574_05885"/>
<dbReference type="Gene3D" id="3.40.640.10">
    <property type="entry name" value="Type I PLP-dependent aspartate aminotransferase-like (Major domain)"/>
    <property type="match status" value="1"/>
</dbReference>
<dbReference type="SUPFAM" id="SSF53383">
    <property type="entry name" value="PLP-dependent transferases"/>
    <property type="match status" value="1"/>
</dbReference>
<dbReference type="Proteomes" id="UP000466848">
    <property type="component" value="Chromosome"/>
</dbReference>
<comment type="subcellular location">
    <subcellularLocation>
        <location evidence="8">Cytoplasm</location>
    </subcellularLocation>
</comment>
<evidence type="ECO:0000256" key="6">
    <source>
        <dbReference type="ARBA" id="ARBA00023235"/>
    </source>
</evidence>
<dbReference type="InterPro" id="IPR049704">
    <property type="entry name" value="Aminotrans_3_PPA_site"/>
</dbReference>
<dbReference type="NCBIfam" id="TIGR00713">
    <property type="entry name" value="hemL"/>
    <property type="match status" value="1"/>
</dbReference>
<dbReference type="GO" id="GO:0030170">
    <property type="term" value="F:pyridoxal phosphate binding"/>
    <property type="evidence" value="ECO:0007669"/>
    <property type="project" value="InterPro"/>
</dbReference>
<keyword evidence="5 8" id="KW-0663">Pyridoxal phosphate</keyword>
<dbReference type="InterPro" id="IPR004639">
    <property type="entry name" value="4pyrrol_synth_GluAld_NH2Trfase"/>
</dbReference>
<dbReference type="GO" id="GO:0005737">
    <property type="term" value="C:cytoplasm"/>
    <property type="evidence" value="ECO:0007669"/>
    <property type="project" value="UniProtKB-SubCell"/>
</dbReference>
<dbReference type="EMBL" id="CP048649">
    <property type="protein sequence ID" value="QIB68878.1"/>
    <property type="molecule type" value="Genomic_DNA"/>
</dbReference>
<dbReference type="UniPathway" id="UPA00251">
    <property type="reaction ID" value="UER00317"/>
</dbReference>
<evidence type="ECO:0000256" key="1">
    <source>
        <dbReference type="ARBA" id="ARBA00001579"/>
    </source>
</evidence>
<evidence type="ECO:0000313" key="9">
    <source>
        <dbReference type="EMBL" id="QIB68878.1"/>
    </source>
</evidence>
<evidence type="ECO:0000256" key="8">
    <source>
        <dbReference type="HAMAP-Rule" id="MF_00375"/>
    </source>
</evidence>
<comment type="cofactor">
    <cofactor evidence="2 8">
        <name>pyridoxal 5'-phosphate</name>
        <dbReference type="ChEBI" id="CHEBI:597326"/>
    </cofactor>
</comment>
<dbReference type="PANTHER" id="PTHR43713">
    <property type="entry name" value="GLUTAMATE-1-SEMIALDEHYDE 2,1-AMINOMUTASE"/>
    <property type="match status" value="1"/>
</dbReference>
<dbReference type="NCBIfam" id="NF000818">
    <property type="entry name" value="PRK00062.1"/>
    <property type="match status" value="1"/>
</dbReference>
<dbReference type="HAMAP" id="MF_00375">
    <property type="entry name" value="HemL_aminotrans_3"/>
    <property type="match status" value="1"/>
</dbReference>
<dbReference type="GO" id="GO:0042286">
    <property type="term" value="F:glutamate-1-semialdehyde 2,1-aminomutase activity"/>
    <property type="evidence" value="ECO:0007669"/>
    <property type="project" value="UniProtKB-UniRule"/>
</dbReference>
<evidence type="ECO:0000256" key="3">
    <source>
        <dbReference type="ARBA" id="ARBA00004819"/>
    </source>
</evidence>
<dbReference type="FunFam" id="3.40.640.10:FF:000021">
    <property type="entry name" value="Glutamate-1-semialdehyde 2,1-aminomutase"/>
    <property type="match status" value="1"/>
</dbReference>
<organism evidence="9 10">
    <name type="scientific">Aminipila butyrica</name>
    <dbReference type="NCBI Taxonomy" id="433296"/>
    <lineage>
        <taxon>Bacteria</taxon>
        <taxon>Bacillati</taxon>
        <taxon>Bacillota</taxon>
        <taxon>Clostridia</taxon>
        <taxon>Peptostreptococcales</taxon>
        <taxon>Anaerovoracaceae</taxon>
        <taxon>Aminipila</taxon>
    </lineage>
</organism>
<feature type="modified residue" description="N6-(pyridoxal phosphate)lysine" evidence="8">
    <location>
        <position position="271"/>
    </location>
</feature>
<accession>A0A858BUW1</accession>
<comment type="similarity">
    <text evidence="4 8">Belongs to the class-III pyridoxal-phosphate-dependent aminotransferase family. HemL subfamily.</text>
</comment>
<dbReference type="Pfam" id="PF00202">
    <property type="entry name" value="Aminotran_3"/>
    <property type="match status" value="1"/>
</dbReference>
<dbReference type="PROSITE" id="PS00600">
    <property type="entry name" value="AA_TRANSFER_CLASS_3"/>
    <property type="match status" value="1"/>
</dbReference>
<comment type="catalytic activity">
    <reaction evidence="1 8">
        <text>(S)-4-amino-5-oxopentanoate = 5-aminolevulinate</text>
        <dbReference type="Rhea" id="RHEA:14265"/>
        <dbReference type="ChEBI" id="CHEBI:57501"/>
        <dbReference type="ChEBI" id="CHEBI:356416"/>
        <dbReference type="EC" id="5.4.3.8"/>
    </reaction>
</comment>
<dbReference type="EC" id="5.4.3.8" evidence="8"/>
<proteinExistence type="inferred from homology"/>
<dbReference type="CDD" id="cd00610">
    <property type="entry name" value="OAT_like"/>
    <property type="match status" value="1"/>
</dbReference>
<comment type="subunit">
    <text evidence="8">Homodimer.</text>
</comment>
<dbReference type="InterPro" id="IPR005814">
    <property type="entry name" value="Aminotrans_3"/>
</dbReference>
<dbReference type="InterPro" id="IPR015422">
    <property type="entry name" value="PyrdxlP-dep_Trfase_small"/>
</dbReference>
<keyword evidence="10" id="KW-1185">Reference proteome</keyword>
<evidence type="ECO:0000256" key="4">
    <source>
        <dbReference type="ARBA" id="ARBA00008981"/>
    </source>
</evidence>
<evidence type="ECO:0000256" key="7">
    <source>
        <dbReference type="ARBA" id="ARBA00023244"/>
    </source>
</evidence>
<dbReference type="GO" id="GO:0006782">
    <property type="term" value="P:protoporphyrinogen IX biosynthetic process"/>
    <property type="evidence" value="ECO:0007669"/>
    <property type="project" value="UniProtKB-UniRule"/>
</dbReference>
<gene>
    <name evidence="8 9" type="primary">hemL</name>
    <name evidence="9" type="ORF">Ami103574_05885</name>
</gene>
<dbReference type="RefSeq" id="WP_163065741.1">
    <property type="nucleotide sequence ID" value="NZ_CP048649.1"/>
</dbReference>
<sequence>MLKRKTDRSQALFEEARTYIPGGVNSPARAFQAVGTHPRFIERADAQFIYDVDGNSYIDYIGSWGPMILGNNHPDVLKTVQDTIVNGLSFGAATEREVTMAKLVCQMSPCFDMVRMVNSGTEATMSALRAARGYTGKSKIIKFEGCYHGHSDGLLVKAGSALIAEGGTPDSAGVTANCAKDTLTARYNDLDSVEKLFEDYKGDIAAVIVEPVAANMGVVLPQNGFLEGLRAICDQHQAVLIFDEVITGFRLAPGGAQELYGVIPDMAAFGKIIGGGMPVGAYGGRREIMECVAPVGKVYQAGTLSGNPVAMAAGIAQLTRLKEDPTVYQHINALGDLLYGGLIDIIETAKAECTVNHVGSLGTLFFTGGPVTDYDSAKKSNLKGYADYFLHMLDGGHYFAPAQFEAMFISYAHTEADIKSTLEEAARFFGV</sequence>
<dbReference type="InterPro" id="IPR015424">
    <property type="entry name" value="PyrdxlP-dep_Trfase"/>
</dbReference>
<evidence type="ECO:0000313" key="10">
    <source>
        <dbReference type="Proteomes" id="UP000466848"/>
    </source>
</evidence>
<name>A0A858BUW1_9FIRM</name>
<dbReference type="GO" id="GO:0008483">
    <property type="term" value="F:transaminase activity"/>
    <property type="evidence" value="ECO:0007669"/>
    <property type="project" value="InterPro"/>
</dbReference>
<evidence type="ECO:0000256" key="5">
    <source>
        <dbReference type="ARBA" id="ARBA00022898"/>
    </source>
</evidence>
<keyword evidence="6 8" id="KW-0413">Isomerase</keyword>
<dbReference type="AlphaFoldDB" id="A0A858BUW1"/>
<keyword evidence="8" id="KW-0963">Cytoplasm</keyword>
<comment type="pathway">
    <text evidence="3">Porphyrin-containing compound metabolism; protoporphyrin-IX biosynthesis; 5-aminolevulinate from L-glutamyl-tRNA(Glu): step 2/2.</text>
</comment>